<evidence type="ECO:0000259" key="8">
    <source>
        <dbReference type="PROSITE" id="PS51614"/>
    </source>
</evidence>
<feature type="domain" description="Adrift-type SAM-dependent 2'-O-MTase" evidence="8">
    <location>
        <begin position="131"/>
        <end position="339"/>
    </location>
</feature>
<comment type="catalytic activity">
    <reaction evidence="6">
        <text>a 5'-end (N(7)-methyl 5'-triphosphoguanosine)-(2'-O-methyl-ribonucleoside)-(ribonucleotide) in mRNA + S-adenosyl-L-methionine = a 5'-end (N(7)-methyl 5'-triphosphoguanosine)-(2'-O-methyl-ribonucleoside)-(2'-O-methyl-ribonucleotide) in mRNA + S-adenosyl-L-homocysteine + H(+)</text>
        <dbReference type="Rhea" id="RHEA:67024"/>
        <dbReference type="Rhea" id="RHEA-COMP:17169"/>
        <dbReference type="Rhea" id="RHEA-COMP:17170"/>
        <dbReference type="ChEBI" id="CHEBI:15378"/>
        <dbReference type="ChEBI" id="CHEBI:57856"/>
        <dbReference type="ChEBI" id="CHEBI:59789"/>
        <dbReference type="ChEBI" id="CHEBI:167612"/>
        <dbReference type="ChEBI" id="CHEBI:167614"/>
        <dbReference type="EC" id="2.1.1.296"/>
    </reaction>
</comment>
<keyword evidence="3 7" id="KW-0489">Methyltransferase</keyword>
<sequence length="729" mass="85079">MFMTIENKQTKLLLLRLSEVLLDISLEKHLFKAKMVNKHRRAKKKKINEVFEHHWDECFERHYPLTFLDDNAMTEEEINDFYLSMMNEKEKLNATKSLLNNIDIHIWRSHTTQTHKCGLIVSYLKSYIKAEFVTQAWAKFYTILSTFDLFSENLTVASSVHLCEAPGAFISSLNHYLQSKFYNIKFNWIGTTLNPYYEGNIHGEMIVDDRFLIETLPNWNFGTDFSGNIMCTSNMEFLIKSVGSSIDIVTADGSIDCSDDPAEQEILVAPLLLWETITALNILSMKGNFILKIFTTFEKFTICLLYFLCKCFKSVTLSKPGPSKSGNSEVYVVCKNYQKDLQSLSFQTFYQAAIQNNLLLVIKDFYLIPKSFIMCIKSYVFESCRLQVENILFKLDLFKNPNVDYKSEVNEIRHYIAQRFLDQFKIHKIENFISPLYVMTTNCKGKQSNFKPNLKKGSFDDRSVSACVYNDEKDFSLDLRSENDAFLFKWSWHKSQNQNVNYLIETETLIIGKAFLCISYSCFCNPLLLSQYYKLKNVFHNDFLKDGLKKLFWDFKFSSDLHIEIFSEIDIDLGAILPECHDVQCNSESDKLLYICHAVLKNKKESIVNILKMMQSMKSNCCCIFILNDLLLSNFWNGIYFIITQCFEEVAYVHPSMCTSFLVFRNLKSFDKISHALTCLEKVIIKLSSLTSDLDVLHVVPIYYLMKSTYREYVIQENETFIRKCLMMF</sequence>
<evidence type="ECO:0000256" key="7">
    <source>
        <dbReference type="PROSITE-ProRule" id="PRU00946"/>
    </source>
</evidence>
<proteinExistence type="predicted"/>
<reference evidence="10" key="1">
    <citation type="submission" date="2025-08" db="UniProtKB">
        <authorList>
            <consortium name="RefSeq"/>
        </authorList>
    </citation>
    <scope>IDENTIFICATION</scope>
</reference>
<organism evidence="9 10">
    <name type="scientific">Hydra vulgaris</name>
    <name type="common">Hydra</name>
    <name type="synonym">Hydra attenuata</name>
    <dbReference type="NCBI Taxonomy" id="6087"/>
    <lineage>
        <taxon>Eukaryota</taxon>
        <taxon>Metazoa</taxon>
        <taxon>Cnidaria</taxon>
        <taxon>Hydrozoa</taxon>
        <taxon>Hydroidolina</taxon>
        <taxon>Anthoathecata</taxon>
        <taxon>Aplanulata</taxon>
        <taxon>Hydridae</taxon>
        <taxon>Hydra</taxon>
    </lineage>
</organism>
<dbReference type="SUPFAM" id="SSF53335">
    <property type="entry name" value="S-adenosyl-L-methionine-dependent methyltransferases"/>
    <property type="match status" value="1"/>
</dbReference>
<feature type="binding site" evidence="7">
    <location>
        <position position="252"/>
    </location>
    <ligand>
        <name>S-adenosyl-L-methionine</name>
        <dbReference type="ChEBI" id="CHEBI:59789"/>
    </ligand>
</feature>
<keyword evidence="4 7" id="KW-0808">Transferase</keyword>
<evidence type="ECO:0000256" key="5">
    <source>
        <dbReference type="ARBA" id="ARBA00022691"/>
    </source>
</evidence>
<evidence type="ECO:0000256" key="3">
    <source>
        <dbReference type="ARBA" id="ARBA00022603"/>
    </source>
</evidence>
<dbReference type="GeneID" id="101238854"/>
<dbReference type="PANTHER" id="PTHR16121:SF2">
    <property type="entry name" value="CAP-SPECIFIC MRNA (NUCLEOSIDE-2'-O-)-METHYLTRANSFERASE 2"/>
    <property type="match status" value="1"/>
</dbReference>
<dbReference type="Proteomes" id="UP001652625">
    <property type="component" value="Chromosome 06"/>
</dbReference>
<dbReference type="InterPro" id="IPR050851">
    <property type="entry name" value="mRNA_Cap_2O-Ribose_MeTrfase"/>
</dbReference>
<dbReference type="RefSeq" id="XP_065655013.1">
    <property type="nucleotide sequence ID" value="XM_065798941.1"/>
</dbReference>
<dbReference type="PANTHER" id="PTHR16121">
    <property type="entry name" value="CAP-SPECIFIC MRNA (NUCLEOSIDE-2'-O-)-METHYLTRANSFERASE 1-RELATED"/>
    <property type="match status" value="1"/>
</dbReference>
<evidence type="ECO:0000256" key="4">
    <source>
        <dbReference type="ARBA" id="ARBA00022679"/>
    </source>
</evidence>
<dbReference type="PROSITE" id="PS51614">
    <property type="entry name" value="SAM_MT_ADRIFT"/>
    <property type="match status" value="1"/>
</dbReference>
<dbReference type="EC" id="2.1.1.296" evidence="1"/>
<feature type="active site" description="Proton acceptor" evidence="7">
    <location>
        <position position="292"/>
    </location>
</feature>
<evidence type="ECO:0000256" key="6">
    <source>
        <dbReference type="ARBA" id="ARBA00049477"/>
    </source>
</evidence>
<feature type="binding site" evidence="7">
    <location>
        <position position="167"/>
    </location>
    <ligand>
        <name>S-adenosyl-L-methionine</name>
        <dbReference type="ChEBI" id="CHEBI:59789"/>
    </ligand>
</feature>
<accession>A0ABM4C0E3</accession>
<gene>
    <name evidence="10" type="primary">LOC101238854</name>
</gene>
<dbReference type="InterPro" id="IPR002877">
    <property type="entry name" value="RNA_MeTrfase_FtsJ_dom"/>
</dbReference>
<keyword evidence="5 7" id="KW-0949">S-adenosyl-L-methionine</keyword>
<protein>
    <recommendedName>
        <fullName evidence="2">Cap-specific mRNA (nucleoside-2'-O-)-methyltransferase 2</fullName>
        <ecNumber evidence="1">2.1.1.296</ecNumber>
    </recommendedName>
</protein>
<dbReference type="InterPro" id="IPR025807">
    <property type="entry name" value="Adrift-typ_MeTrfase"/>
</dbReference>
<evidence type="ECO:0000256" key="1">
    <source>
        <dbReference type="ARBA" id="ARBA00012770"/>
    </source>
</evidence>
<evidence type="ECO:0000313" key="9">
    <source>
        <dbReference type="Proteomes" id="UP001652625"/>
    </source>
</evidence>
<comment type="caution">
    <text evidence="7">Lacks conserved residue(s) required for the propagation of feature annotation.</text>
</comment>
<evidence type="ECO:0000313" key="10">
    <source>
        <dbReference type="RefSeq" id="XP_065655013.1"/>
    </source>
</evidence>
<dbReference type="Gene3D" id="3.40.50.12760">
    <property type="match status" value="1"/>
</dbReference>
<evidence type="ECO:0000256" key="2">
    <source>
        <dbReference type="ARBA" id="ARBA00021134"/>
    </source>
</evidence>
<dbReference type="Pfam" id="PF01728">
    <property type="entry name" value="FtsJ"/>
    <property type="match status" value="1"/>
</dbReference>
<keyword evidence="9" id="KW-1185">Reference proteome</keyword>
<dbReference type="InterPro" id="IPR029063">
    <property type="entry name" value="SAM-dependent_MTases_sf"/>
</dbReference>
<name>A0ABM4C0E3_HYDVU</name>